<keyword evidence="2 7" id="KW-0813">Transport</keyword>
<feature type="region of interest" description="Disordered" evidence="8">
    <location>
        <begin position="1"/>
        <end position="25"/>
    </location>
</feature>
<dbReference type="Pfam" id="PF00528">
    <property type="entry name" value="BPD_transp_1"/>
    <property type="match status" value="1"/>
</dbReference>
<dbReference type="PROSITE" id="PS50928">
    <property type="entry name" value="ABC_TM1"/>
    <property type="match status" value="1"/>
</dbReference>
<proteinExistence type="inferred from homology"/>
<dbReference type="CDD" id="cd06261">
    <property type="entry name" value="TM_PBP2"/>
    <property type="match status" value="1"/>
</dbReference>
<feature type="transmembrane region" description="Helical" evidence="7">
    <location>
        <begin position="242"/>
        <end position="262"/>
    </location>
</feature>
<comment type="subcellular location">
    <subcellularLocation>
        <location evidence="1 7">Cell membrane</location>
        <topology evidence="1 7">Multi-pass membrane protein</topology>
    </subcellularLocation>
</comment>
<evidence type="ECO:0000256" key="4">
    <source>
        <dbReference type="ARBA" id="ARBA00022692"/>
    </source>
</evidence>
<dbReference type="GO" id="GO:0055085">
    <property type="term" value="P:transmembrane transport"/>
    <property type="evidence" value="ECO:0007669"/>
    <property type="project" value="InterPro"/>
</dbReference>
<evidence type="ECO:0000256" key="5">
    <source>
        <dbReference type="ARBA" id="ARBA00022989"/>
    </source>
</evidence>
<dbReference type="PANTHER" id="PTHR30151">
    <property type="entry name" value="ALKANE SULFONATE ABC TRANSPORTER-RELATED, MEMBRANE SUBUNIT"/>
    <property type="match status" value="1"/>
</dbReference>
<dbReference type="Gene3D" id="1.10.3720.10">
    <property type="entry name" value="MetI-like"/>
    <property type="match status" value="1"/>
</dbReference>
<keyword evidence="11" id="KW-1185">Reference proteome</keyword>
<name>A0A2Y8ZPS1_9MICO</name>
<evidence type="ECO:0000259" key="9">
    <source>
        <dbReference type="PROSITE" id="PS50928"/>
    </source>
</evidence>
<keyword evidence="4 7" id="KW-0812">Transmembrane</keyword>
<evidence type="ECO:0000313" key="11">
    <source>
        <dbReference type="Proteomes" id="UP000250028"/>
    </source>
</evidence>
<keyword evidence="6 7" id="KW-0472">Membrane</keyword>
<dbReference type="GO" id="GO:0005886">
    <property type="term" value="C:plasma membrane"/>
    <property type="evidence" value="ECO:0007669"/>
    <property type="project" value="UniProtKB-SubCell"/>
</dbReference>
<evidence type="ECO:0000256" key="1">
    <source>
        <dbReference type="ARBA" id="ARBA00004651"/>
    </source>
</evidence>
<reference evidence="11" key="1">
    <citation type="submission" date="2016-10" db="EMBL/GenBank/DDBJ databases">
        <authorList>
            <person name="Varghese N."/>
            <person name="Submissions S."/>
        </authorList>
    </citation>
    <scope>NUCLEOTIDE SEQUENCE [LARGE SCALE GENOMIC DNA]</scope>
    <source>
        <strain evidence="11">DSM 22951</strain>
    </source>
</reference>
<evidence type="ECO:0000313" key="10">
    <source>
        <dbReference type="EMBL" id="SSA33834.1"/>
    </source>
</evidence>
<evidence type="ECO:0000256" key="6">
    <source>
        <dbReference type="ARBA" id="ARBA00023136"/>
    </source>
</evidence>
<dbReference type="EMBL" id="UESZ01000001">
    <property type="protein sequence ID" value="SSA33834.1"/>
    <property type="molecule type" value="Genomic_DNA"/>
</dbReference>
<evidence type="ECO:0000256" key="7">
    <source>
        <dbReference type="RuleBase" id="RU363032"/>
    </source>
</evidence>
<dbReference type="SUPFAM" id="SSF161098">
    <property type="entry name" value="MetI-like"/>
    <property type="match status" value="1"/>
</dbReference>
<protein>
    <submittedName>
        <fullName evidence="10">ABC-type nitrate/sulfonate/bicarbonate transport system, permease component</fullName>
    </submittedName>
</protein>
<dbReference type="AlphaFoldDB" id="A0A2Y8ZPS1"/>
<evidence type="ECO:0000256" key="8">
    <source>
        <dbReference type="SAM" id="MobiDB-lite"/>
    </source>
</evidence>
<dbReference type="Proteomes" id="UP000250028">
    <property type="component" value="Unassembled WGS sequence"/>
</dbReference>
<evidence type="ECO:0000256" key="3">
    <source>
        <dbReference type="ARBA" id="ARBA00022475"/>
    </source>
</evidence>
<organism evidence="10 11">
    <name type="scientific">Branchiibius hedensis</name>
    <dbReference type="NCBI Taxonomy" id="672460"/>
    <lineage>
        <taxon>Bacteria</taxon>
        <taxon>Bacillati</taxon>
        <taxon>Actinomycetota</taxon>
        <taxon>Actinomycetes</taxon>
        <taxon>Micrococcales</taxon>
        <taxon>Dermacoccaceae</taxon>
        <taxon>Branchiibius</taxon>
    </lineage>
</organism>
<dbReference type="OrthoDB" id="9796361at2"/>
<feature type="transmembrane region" description="Helical" evidence="7">
    <location>
        <begin position="143"/>
        <end position="162"/>
    </location>
</feature>
<dbReference type="InterPro" id="IPR035906">
    <property type="entry name" value="MetI-like_sf"/>
</dbReference>
<dbReference type="InterPro" id="IPR000515">
    <property type="entry name" value="MetI-like"/>
</dbReference>
<gene>
    <name evidence="10" type="ORF">SAMN04489750_1131</name>
</gene>
<dbReference type="RefSeq" id="WP_109684475.1">
    <property type="nucleotide sequence ID" value="NZ_QGDN01000001.1"/>
</dbReference>
<feature type="transmembrane region" description="Helical" evidence="7">
    <location>
        <begin position="116"/>
        <end position="137"/>
    </location>
</feature>
<keyword evidence="3" id="KW-1003">Cell membrane</keyword>
<evidence type="ECO:0000256" key="2">
    <source>
        <dbReference type="ARBA" id="ARBA00022448"/>
    </source>
</evidence>
<dbReference type="PANTHER" id="PTHR30151:SF0">
    <property type="entry name" value="ABC TRANSPORTER PERMEASE PROTEIN MJ0413-RELATED"/>
    <property type="match status" value="1"/>
</dbReference>
<comment type="similarity">
    <text evidence="7">Belongs to the binding-protein-dependent transport system permease family.</text>
</comment>
<sequence>MTIATPERRARKPLGARSRPGAHGAASTAGVDKLVAAIAAVLLWAAASAVVGSDTVPAPLTVARELGGLVGTSQFWAAVVQTLVSTALGVLVCVAIGVPLGILIGANAYVRGSTGLLVEFMRTIPPVAVIPLGLLLYGPSLAMKVLVIVLGAVWPMVLHACYSVRDIRQSHRDVATVFDVPRRVRWLHIYLPSILPGCALGLRIVVTVALLISVACEVVGGAPGVGNALVQAQVANDLPLSYAYIVTAALIGVALNLATHRLTTSVIGIRSRGEA</sequence>
<keyword evidence="5 7" id="KW-1133">Transmembrane helix</keyword>
<feature type="transmembrane region" description="Helical" evidence="7">
    <location>
        <begin position="76"/>
        <end position="104"/>
    </location>
</feature>
<accession>A0A2Y8ZPS1</accession>
<feature type="domain" description="ABC transmembrane type-1" evidence="9">
    <location>
        <begin position="79"/>
        <end position="263"/>
    </location>
</feature>